<reference evidence="2" key="1">
    <citation type="journal article" date="2013" name="Nat. Commun.">
        <title>Whole-genome sequencing of Oryza brachyantha reveals mechanisms underlying Oryza genome evolution.</title>
        <authorList>
            <person name="Chen J."/>
            <person name="Huang Q."/>
            <person name="Gao D."/>
            <person name="Wang J."/>
            <person name="Lang Y."/>
            <person name="Liu T."/>
            <person name="Li B."/>
            <person name="Bai Z."/>
            <person name="Luis Goicoechea J."/>
            <person name="Liang C."/>
            <person name="Chen C."/>
            <person name="Zhang W."/>
            <person name="Sun S."/>
            <person name="Liao Y."/>
            <person name="Zhang X."/>
            <person name="Yang L."/>
            <person name="Song C."/>
            <person name="Wang M."/>
            <person name="Shi J."/>
            <person name="Liu G."/>
            <person name="Liu J."/>
            <person name="Zhou H."/>
            <person name="Zhou W."/>
            <person name="Yu Q."/>
            <person name="An N."/>
            <person name="Chen Y."/>
            <person name="Cai Q."/>
            <person name="Wang B."/>
            <person name="Liu B."/>
            <person name="Min J."/>
            <person name="Huang Y."/>
            <person name="Wu H."/>
            <person name="Li Z."/>
            <person name="Zhang Y."/>
            <person name="Yin Y."/>
            <person name="Song W."/>
            <person name="Jiang J."/>
            <person name="Jackson S.A."/>
            <person name="Wing R.A."/>
            <person name="Wang J."/>
            <person name="Chen M."/>
        </authorList>
    </citation>
    <scope>NUCLEOTIDE SEQUENCE [LARGE SCALE GENOMIC DNA]</scope>
    <source>
        <strain evidence="2">cv. IRGC 101232</strain>
    </source>
</reference>
<dbReference type="InterPro" id="IPR023238">
    <property type="entry name" value="FAM175"/>
</dbReference>
<dbReference type="EnsemblPlants" id="OB07G23290.1">
    <property type="protein sequence ID" value="OB07G23290.1"/>
    <property type="gene ID" value="OB07G23290"/>
</dbReference>
<evidence type="ECO:0000256" key="1">
    <source>
        <dbReference type="SAM" id="MobiDB-lite"/>
    </source>
</evidence>
<keyword evidence="3" id="KW-1185">Reference proteome</keyword>
<organism evidence="2">
    <name type="scientific">Oryza brachyantha</name>
    <name type="common">malo sina</name>
    <dbReference type="NCBI Taxonomy" id="4533"/>
    <lineage>
        <taxon>Eukaryota</taxon>
        <taxon>Viridiplantae</taxon>
        <taxon>Streptophyta</taxon>
        <taxon>Embryophyta</taxon>
        <taxon>Tracheophyta</taxon>
        <taxon>Spermatophyta</taxon>
        <taxon>Magnoliopsida</taxon>
        <taxon>Liliopsida</taxon>
        <taxon>Poales</taxon>
        <taxon>Poaceae</taxon>
        <taxon>BOP clade</taxon>
        <taxon>Oryzoideae</taxon>
        <taxon>Oryzeae</taxon>
        <taxon>Oryzinae</taxon>
        <taxon>Oryza</taxon>
    </lineage>
</organism>
<sequence length="222" mass="24137">MSISISGHSSLSRPSTLSDPLGRFQPSPAAGPATIGFFSSRRRTALRPSMRELSLARSLSKALALNHPLLFLLVSSSSSPNLSTHTYDHRAFLLIDSRLVPTSLDVANVGPGFRDQYHSFAPESPMPWLPLPWPSPSAAADGTDTIGEQNAVDGMVGGFRLGKLQGIMGSAAAQVAEIDGMYVGMLRRLEKLAREVEKSNLLVLKQENRNLLLRSSYRDYCQ</sequence>
<feature type="compositionally biased region" description="Low complexity" evidence="1">
    <location>
        <begin position="1"/>
        <end position="15"/>
    </location>
</feature>
<proteinExistence type="predicted"/>
<dbReference type="Gramene" id="OB07G23290.1">
    <property type="protein sequence ID" value="OB07G23290.1"/>
    <property type="gene ID" value="OB07G23290"/>
</dbReference>
<dbReference type="STRING" id="4533.J3MLP7"/>
<dbReference type="eggNOG" id="ENOG502QPV5">
    <property type="taxonomic scope" value="Eukaryota"/>
</dbReference>
<dbReference type="HOGENOM" id="CLU_059255_1_0_1"/>
<evidence type="ECO:0000313" key="3">
    <source>
        <dbReference type="Proteomes" id="UP000006038"/>
    </source>
</evidence>
<dbReference type="GO" id="GO:0031593">
    <property type="term" value="F:polyubiquitin modification-dependent protein binding"/>
    <property type="evidence" value="ECO:0007669"/>
    <property type="project" value="TreeGrafter"/>
</dbReference>
<dbReference type="Proteomes" id="UP000006038">
    <property type="component" value="Chromosome 7"/>
</dbReference>
<dbReference type="GO" id="GO:0005634">
    <property type="term" value="C:nucleus"/>
    <property type="evidence" value="ECO:0007669"/>
    <property type="project" value="TreeGrafter"/>
</dbReference>
<dbReference type="OMA" id="STHTYDH"/>
<dbReference type="PANTHER" id="PTHR31728:SF5">
    <property type="entry name" value="OS07G0540200 PROTEIN"/>
    <property type="match status" value="1"/>
</dbReference>
<feature type="region of interest" description="Disordered" evidence="1">
    <location>
        <begin position="1"/>
        <end position="28"/>
    </location>
</feature>
<name>J3MLP7_ORYBR</name>
<reference evidence="2" key="2">
    <citation type="submission" date="2013-04" db="UniProtKB">
        <authorList>
            <consortium name="EnsemblPlants"/>
        </authorList>
    </citation>
    <scope>IDENTIFICATION</scope>
</reference>
<dbReference type="AlphaFoldDB" id="J3MLP7"/>
<accession>J3MLP7</accession>
<evidence type="ECO:0000313" key="2">
    <source>
        <dbReference type="EnsemblPlants" id="OB07G23290.1"/>
    </source>
</evidence>
<dbReference type="PANTHER" id="PTHR31728">
    <property type="entry name" value="ABRAXAS FAMILY MEMBER"/>
    <property type="match status" value="1"/>
</dbReference>
<protein>
    <submittedName>
        <fullName evidence="2">Uncharacterized protein</fullName>
    </submittedName>
</protein>